<protein>
    <submittedName>
        <fullName evidence="4">Cytidyltransferase-related domain protein</fullName>
    </submittedName>
</protein>
<dbReference type="InterPro" id="IPR050385">
    <property type="entry name" value="Archaeal_FAD_synthase"/>
</dbReference>
<keyword evidence="5" id="KW-1185">Reference proteome</keyword>
<dbReference type="PANTHER" id="PTHR43793:SF2">
    <property type="entry name" value="BIFUNCTIONAL PROTEIN HLDE"/>
    <property type="match status" value="1"/>
</dbReference>
<gene>
    <name evidence="4" type="ordered locus">Caur_2177</name>
</gene>
<accession>A9WFN8</accession>
<dbReference type="Proteomes" id="UP000002008">
    <property type="component" value="Chromosome"/>
</dbReference>
<keyword evidence="1" id="KW-0808">Transferase</keyword>
<dbReference type="RefSeq" id="WP_012258042.1">
    <property type="nucleotide sequence ID" value="NC_010175.1"/>
</dbReference>
<dbReference type="EnsemblBacteria" id="ABY35388">
    <property type="protein sequence ID" value="ABY35388"/>
    <property type="gene ID" value="Caur_2177"/>
</dbReference>
<dbReference type="HOGENOM" id="CLU_034585_2_0_0"/>
<sequence length="176" mass="18784">MNIYPLPELIALRATWRASGLKVVFTNGVFDLLHVGHVRYLTAARALGDRLIVAINSDESTRQLKGSLRPIVPEAERATIVAALRCVDAVTIFNERTAEAVVAALAPDLYVKGGDYGQGTTFDAARLPEARVVQALGGEVQILPFSEGHATTRLIERIVARYGGEGGNADGRGFGG</sequence>
<dbReference type="NCBIfam" id="TIGR00125">
    <property type="entry name" value="cyt_tran_rel"/>
    <property type="match status" value="1"/>
</dbReference>
<dbReference type="GO" id="GO:0016779">
    <property type="term" value="F:nucleotidyltransferase activity"/>
    <property type="evidence" value="ECO:0007669"/>
    <property type="project" value="UniProtKB-KW"/>
</dbReference>
<dbReference type="Pfam" id="PF01467">
    <property type="entry name" value="CTP_transf_like"/>
    <property type="match status" value="1"/>
</dbReference>
<proteinExistence type="predicted"/>
<evidence type="ECO:0000313" key="5">
    <source>
        <dbReference type="Proteomes" id="UP000002008"/>
    </source>
</evidence>
<dbReference type="AlphaFoldDB" id="A9WFN8"/>
<dbReference type="InterPro" id="IPR014729">
    <property type="entry name" value="Rossmann-like_a/b/a_fold"/>
</dbReference>
<dbReference type="PANTHER" id="PTHR43793">
    <property type="entry name" value="FAD SYNTHASE"/>
    <property type="match status" value="1"/>
</dbReference>
<dbReference type="FunCoup" id="A9WFN8">
    <property type="interactions" value="23"/>
</dbReference>
<organism evidence="4 5">
    <name type="scientific">Chloroflexus aurantiacus (strain ATCC 29366 / DSM 635 / J-10-fl)</name>
    <dbReference type="NCBI Taxonomy" id="324602"/>
    <lineage>
        <taxon>Bacteria</taxon>
        <taxon>Bacillati</taxon>
        <taxon>Chloroflexota</taxon>
        <taxon>Chloroflexia</taxon>
        <taxon>Chloroflexales</taxon>
        <taxon>Chloroflexineae</taxon>
        <taxon>Chloroflexaceae</taxon>
        <taxon>Chloroflexus</taxon>
    </lineage>
</organism>
<dbReference type="Gene3D" id="3.40.50.620">
    <property type="entry name" value="HUPs"/>
    <property type="match status" value="1"/>
</dbReference>
<dbReference type="KEGG" id="cau:Caur_2177"/>
<evidence type="ECO:0000256" key="1">
    <source>
        <dbReference type="ARBA" id="ARBA00022679"/>
    </source>
</evidence>
<keyword evidence="2" id="KW-0548">Nucleotidyltransferase</keyword>
<dbReference type="GO" id="GO:0016740">
    <property type="term" value="F:transferase activity"/>
    <property type="evidence" value="ECO:0000318"/>
    <property type="project" value="GO_Central"/>
</dbReference>
<dbReference type="SUPFAM" id="SSF52374">
    <property type="entry name" value="Nucleotidylyl transferase"/>
    <property type="match status" value="1"/>
</dbReference>
<dbReference type="eggNOG" id="COG0615">
    <property type="taxonomic scope" value="Bacteria"/>
</dbReference>
<reference evidence="5" key="1">
    <citation type="journal article" date="2011" name="BMC Genomics">
        <title>Complete genome sequence of the filamentous anoxygenic phototrophic bacterium Chloroflexus aurantiacus.</title>
        <authorList>
            <person name="Tang K.H."/>
            <person name="Barry K."/>
            <person name="Chertkov O."/>
            <person name="Dalin E."/>
            <person name="Han C.S."/>
            <person name="Hauser L.J."/>
            <person name="Honchak B.M."/>
            <person name="Karbach L.E."/>
            <person name="Land M.L."/>
            <person name="Lapidus A."/>
            <person name="Larimer F.W."/>
            <person name="Mikhailova N."/>
            <person name="Pitluck S."/>
            <person name="Pierson B.K."/>
            <person name="Blankenship R.E."/>
        </authorList>
    </citation>
    <scope>NUCLEOTIDE SEQUENCE [LARGE SCALE GENOMIC DNA]</scope>
    <source>
        <strain evidence="5">ATCC 29366 / DSM 635 / J-10-fl</strain>
    </source>
</reference>
<dbReference type="STRING" id="324602.Caur_2177"/>
<name>A9WFN8_CHLAA</name>
<dbReference type="EMBL" id="CP000909">
    <property type="protein sequence ID" value="ABY35388.1"/>
    <property type="molecule type" value="Genomic_DNA"/>
</dbReference>
<evidence type="ECO:0000256" key="2">
    <source>
        <dbReference type="ARBA" id="ARBA00022695"/>
    </source>
</evidence>
<dbReference type="PATRIC" id="fig|324602.8.peg.2464"/>
<evidence type="ECO:0000313" key="4">
    <source>
        <dbReference type="EMBL" id="ABY35388.1"/>
    </source>
</evidence>
<dbReference type="InParanoid" id="A9WFN8"/>
<feature type="domain" description="Cytidyltransferase-like" evidence="3">
    <location>
        <begin position="25"/>
        <end position="120"/>
    </location>
</feature>
<evidence type="ECO:0000259" key="3">
    <source>
        <dbReference type="Pfam" id="PF01467"/>
    </source>
</evidence>
<dbReference type="InterPro" id="IPR004821">
    <property type="entry name" value="Cyt_trans-like"/>
</dbReference>